<evidence type="ECO:0000313" key="1">
    <source>
        <dbReference type="EMBL" id="KAG0717553.1"/>
    </source>
</evidence>
<dbReference type="EMBL" id="JACEEZ010017420">
    <property type="protein sequence ID" value="KAG0717553.1"/>
    <property type="molecule type" value="Genomic_DNA"/>
</dbReference>
<proteinExistence type="predicted"/>
<dbReference type="Proteomes" id="UP000770661">
    <property type="component" value="Unassembled WGS sequence"/>
</dbReference>
<evidence type="ECO:0000313" key="2">
    <source>
        <dbReference type="Proteomes" id="UP000770661"/>
    </source>
</evidence>
<protein>
    <submittedName>
        <fullName evidence="1">Uncharacterized protein</fullName>
    </submittedName>
</protein>
<gene>
    <name evidence="1" type="ORF">GWK47_054217</name>
</gene>
<keyword evidence="2" id="KW-1185">Reference proteome</keyword>
<reference evidence="1" key="1">
    <citation type="submission" date="2020-07" db="EMBL/GenBank/DDBJ databases">
        <title>The High-quality genome of the commercially important snow crab, Chionoecetes opilio.</title>
        <authorList>
            <person name="Jeong J.-H."/>
            <person name="Ryu S."/>
        </authorList>
    </citation>
    <scope>NUCLEOTIDE SEQUENCE</scope>
    <source>
        <strain evidence="1">MADBK_172401_WGS</strain>
        <tissue evidence="1">Digestive gland</tissue>
    </source>
</reference>
<name>A0A8J4Y022_CHIOP</name>
<organism evidence="1 2">
    <name type="scientific">Chionoecetes opilio</name>
    <name type="common">Atlantic snow crab</name>
    <name type="synonym">Cancer opilio</name>
    <dbReference type="NCBI Taxonomy" id="41210"/>
    <lineage>
        <taxon>Eukaryota</taxon>
        <taxon>Metazoa</taxon>
        <taxon>Ecdysozoa</taxon>
        <taxon>Arthropoda</taxon>
        <taxon>Crustacea</taxon>
        <taxon>Multicrustacea</taxon>
        <taxon>Malacostraca</taxon>
        <taxon>Eumalacostraca</taxon>
        <taxon>Eucarida</taxon>
        <taxon>Decapoda</taxon>
        <taxon>Pleocyemata</taxon>
        <taxon>Brachyura</taxon>
        <taxon>Eubrachyura</taxon>
        <taxon>Majoidea</taxon>
        <taxon>Majidae</taxon>
        <taxon>Chionoecetes</taxon>
    </lineage>
</organism>
<accession>A0A8J4Y022</accession>
<dbReference type="AlphaFoldDB" id="A0A8J4Y022"/>
<comment type="caution">
    <text evidence="1">The sequence shown here is derived from an EMBL/GenBank/DDBJ whole genome shotgun (WGS) entry which is preliminary data.</text>
</comment>
<sequence length="177" mass="19989">MGGWRSLLWRERRMQKVLRAAGELLDRASQAKQAVTAIDAADHSIMDVEEWLQHSREDIPNSITLRNSFQLLDVTREALNVFKEEGTFVNDEASPGHLGCTIMEAAFDVETVPVQASFDDLDSDKLNNRLDDGQVFVMQKHDDGSCYSSKVMREGKELQLHAMRKGGHLREGPSSFR</sequence>